<dbReference type="PANTHER" id="PTHR15715">
    <property type="entry name" value="CENTROSOMAL PROTEIN OF 170 KDA"/>
    <property type="match status" value="1"/>
</dbReference>
<reference evidence="4" key="2">
    <citation type="submission" date="2025-08" db="UniProtKB">
        <authorList>
            <consortium name="Ensembl"/>
        </authorList>
    </citation>
    <scope>IDENTIFICATION</scope>
</reference>
<proteinExistence type="predicted"/>
<evidence type="ECO:0000256" key="2">
    <source>
        <dbReference type="SAM" id="MobiDB-lite"/>
    </source>
</evidence>
<evidence type="ECO:0000313" key="5">
    <source>
        <dbReference type="Proteomes" id="UP000007635"/>
    </source>
</evidence>
<dbReference type="CDD" id="cd21912">
    <property type="entry name" value="CC1_T3JAM"/>
    <property type="match status" value="1"/>
</dbReference>
<feature type="region of interest" description="Disordered" evidence="2">
    <location>
        <begin position="118"/>
        <end position="137"/>
    </location>
</feature>
<keyword evidence="5" id="KW-1185">Reference proteome</keyword>
<feature type="region of interest" description="Disordered" evidence="2">
    <location>
        <begin position="154"/>
        <end position="188"/>
    </location>
</feature>
<feature type="coiled-coil region" evidence="1">
    <location>
        <begin position="410"/>
        <end position="444"/>
    </location>
</feature>
<keyword evidence="3" id="KW-0812">Transmembrane</keyword>
<evidence type="ECO:0000256" key="3">
    <source>
        <dbReference type="SAM" id="Phobius"/>
    </source>
</evidence>
<evidence type="ECO:0008006" key="6">
    <source>
        <dbReference type="Google" id="ProtNLM"/>
    </source>
</evidence>
<feature type="coiled-coil region" evidence="1">
    <location>
        <begin position="497"/>
        <end position="538"/>
    </location>
</feature>
<dbReference type="InterPro" id="IPR051176">
    <property type="entry name" value="Cent_Immune-Sig_Mod"/>
</dbReference>
<keyword evidence="3" id="KW-1133">Transmembrane helix</keyword>
<keyword evidence="1" id="KW-0175">Coiled coil</keyword>
<reference evidence="4" key="3">
    <citation type="submission" date="2025-09" db="UniProtKB">
        <authorList>
            <consortium name="Ensembl"/>
        </authorList>
    </citation>
    <scope>IDENTIFICATION</scope>
</reference>
<dbReference type="Ensembl" id="ENSGACT00000055053.1">
    <property type="protein sequence ID" value="ENSGACP00000047559.1"/>
    <property type="gene ID" value="ENSGACG00000027018.1"/>
</dbReference>
<feature type="compositionally biased region" description="Polar residues" evidence="2">
    <location>
        <begin position="125"/>
        <end position="137"/>
    </location>
</feature>
<evidence type="ECO:0000256" key="1">
    <source>
        <dbReference type="SAM" id="Coils"/>
    </source>
</evidence>
<protein>
    <recommendedName>
        <fullName evidence="6">TRAF3 interacting protein 3</fullName>
    </recommendedName>
</protein>
<evidence type="ECO:0000313" key="4">
    <source>
        <dbReference type="Ensembl" id="ENSGACP00000047559.1"/>
    </source>
</evidence>
<keyword evidence="3" id="KW-0472">Membrane</keyword>
<feature type="transmembrane region" description="Helical" evidence="3">
    <location>
        <begin position="555"/>
        <end position="577"/>
    </location>
</feature>
<feature type="compositionally biased region" description="Polar residues" evidence="2">
    <location>
        <begin position="160"/>
        <end position="176"/>
    </location>
</feature>
<accession>A0AAQ4Q8K9</accession>
<reference evidence="4 5" key="1">
    <citation type="journal article" date="2021" name="G3 (Bethesda)">
        <title>Improved contiguity of the threespine stickleback genome using long-read sequencing.</title>
        <authorList>
            <person name="Nath S."/>
            <person name="Shaw D.E."/>
            <person name="White M.A."/>
        </authorList>
    </citation>
    <scope>NUCLEOTIDE SEQUENCE [LARGE SCALE GENOMIC DNA]</scope>
    <source>
        <strain evidence="4 5">Lake Benthic</strain>
    </source>
</reference>
<organism evidence="4 5">
    <name type="scientific">Gasterosteus aculeatus aculeatus</name>
    <name type="common">three-spined stickleback</name>
    <dbReference type="NCBI Taxonomy" id="481459"/>
    <lineage>
        <taxon>Eukaryota</taxon>
        <taxon>Metazoa</taxon>
        <taxon>Chordata</taxon>
        <taxon>Craniata</taxon>
        <taxon>Vertebrata</taxon>
        <taxon>Euteleostomi</taxon>
        <taxon>Actinopterygii</taxon>
        <taxon>Neopterygii</taxon>
        <taxon>Teleostei</taxon>
        <taxon>Neoteleostei</taxon>
        <taxon>Acanthomorphata</taxon>
        <taxon>Eupercaria</taxon>
        <taxon>Perciformes</taxon>
        <taxon>Cottioidei</taxon>
        <taxon>Gasterosteales</taxon>
        <taxon>Gasterosteidae</taxon>
        <taxon>Gasterosteus</taxon>
    </lineage>
</organism>
<sequence>MDALTVSGIQLSPVRHFERMVDIRAEKREHLRGRNNVTSCRSPTREVDTRRIKNELKEKRQREFLRRRSVSPEACASNTTNYYSGQKRSPNTFSMKQYSSISKSETLHTNVQYTPTADGKRTMFLTPNSSVSGGQSTSNWASLWTEQVTLLRQEKGQARKQASNSTPAAKESNQLRAASADRRENSVNAQKTNLKAFIRAEKILQKNIQRETSVQTESGLVMVRESDLQKLTDYLQEALWREEVMKKKLSALQEATSSLVNSSSTIWRARCSEDLLRSKIQALEAQLQVCLQKLPKDGVKKLGIQLERQKLVYEEKALIALQKVIQEKTDALIKAETMQVIHLAFNPIKKHFCLTVLKDTRMSLTCCFLPRQEALITAKAEAVKWQSLYEELQLSYGKLMENQYLSIEQLQQLHSQVERIRTREAELEEEVVSLQREKKELQYNICLLKEDYEILTEEIQHQKDDGNESQGFVVHALPTSEEEEPRMRRDSQVEEQLRHTQDKLLLKEKECEELQTELHTMEQECRSSQARLSQCRDELRQLSHRSRRPTRCGSWWKVCVTFLLLLAVAGVAILWLWHPPFREQVEDLYSDMETRIENYLMDMASPQHSGCFRPI</sequence>
<dbReference type="GeneTree" id="ENSGT00940000160260"/>
<dbReference type="PANTHER" id="PTHR15715:SF21">
    <property type="entry name" value="TRAF3-INTERACTING JNK-ACTIVATING MODULATOR"/>
    <property type="match status" value="1"/>
</dbReference>
<dbReference type="Proteomes" id="UP000007635">
    <property type="component" value="Chromosome XII"/>
</dbReference>
<name>A0AAQ4Q8K9_GASAC</name>
<dbReference type="AlphaFoldDB" id="A0AAQ4Q8K9"/>